<dbReference type="RefSeq" id="WP_307238398.1">
    <property type="nucleotide sequence ID" value="NZ_JAUSQZ010000001.1"/>
</dbReference>
<dbReference type="Proteomes" id="UP001235712">
    <property type="component" value="Unassembled WGS sequence"/>
</dbReference>
<keyword evidence="2" id="KW-1185">Reference proteome</keyword>
<accession>A0ABT9NX77</accession>
<name>A0ABT9NX77_9ACTN</name>
<evidence type="ECO:0000313" key="2">
    <source>
        <dbReference type="Proteomes" id="UP001235712"/>
    </source>
</evidence>
<reference evidence="1 2" key="1">
    <citation type="submission" date="2023-07" db="EMBL/GenBank/DDBJ databases">
        <title>Sequencing the genomes of 1000 actinobacteria strains.</title>
        <authorList>
            <person name="Klenk H.-P."/>
        </authorList>
    </citation>
    <scope>NUCLEOTIDE SEQUENCE [LARGE SCALE GENOMIC DNA]</scope>
    <source>
        <strain evidence="1 2">DSM 44388</strain>
    </source>
</reference>
<organism evidence="1 2">
    <name type="scientific">Kineosporia succinea</name>
    <dbReference type="NCBI Taxonomy" id="84632"/>
    <lineage>
        <taxon>Bacteria</taxon>
        <taxon>Bacillati</taxon>
        <taxon>Actinomycetota</taxon>
        <taxon>Actinomycetes</taxon>
        <taxon>Kineosporiales</taxon>
        <taxon>Kineosporiaceae</taxon>
        <taxon>Kineosporia</taxon>
    </lineage>
</organism>
<gene>
    <name evidence="1" type="ORF">J2S57_000782</name>
</gene>
<protein>
    <submittedName>
        <fullName evidence="1">Uncharacterized protein</fullName>
    </submittedName>
</protein>
<sequence>MNDDDLRDQMRRADPAASLRPLAQREVSGLLAKAQLDVGAPTAPRRRSGWKPAAASILVAAAAVGIFAGLKGSPDVETPPVVARVSAGSSGAEAKCPPPTAEGLEAAELAVEATVSSIDDDAVTLRVTRTFAGSAVDELQVAQTSGATEVLLGGTSFEVGAAYLVAVEDGVVKGCGYSGVVSPSLTELYGEAFGG</sequence>
<proteinExistence type="predicted"/>
<comment type="caution">
    <text evidence="1">The sequence shown here is derived from an EMBL/GenBank/DDBJ whole genome shotgun (WGS) entry which is preliminary data.</text>
</comment>
<evidence type="ECO:0000313" key="1">
    <source>
        <dbReference type="EMBL" id="MDP9825033.1"/>
    </source>
</evidence>
<dbReference type="EMBL" id="JAUSQZ010000001">
    <property type="protein sequence ID" value="MDP9825033.1"/>
    <property type="molecule type" value="Genomic_DNA"/>
</dbReference>